<keyword evidence="5" id="KW-1185">Reference proteome</keyword>
<sequence length="135" mass="14627">MKIFKALFFAALIGIAPGVFAKTIEMDVNGLVCAFCAQGIEKTLKEFPATSHVFVSLEHRIVAVELKGGQDIDDAALKKAITDAGYKLVTIRRTDEPISAIRARVSNEKAQPKADPAKHHHDGAMQDMPGMGTHE</sequence>
<evidence type="ECO:0000259" key="3">
    <source>
        <dbReference type="Pfam" id="PF00403"/>
    </source>
</evidence>
<feature type="region of interest" description="Disordered" evidence="1">
    <location>
        <begin position="104"/>
        <end position="135"/>
    </location>
</feature>
<dbReference type="InterPro" id="IPR036163">
    <property type="entry name" value="HMA_dom_sf"/>
</dbReference>
<dbReference type="RefSeq" id="WP_213435762.1">
    <property type="nucleotide sequence ID" value="NZ_AP024546.1"/>
</dbReference>
<dbReference type="Pfam" id="PF00403">
    <property type="entry name" value="HMA"/>
    <property type="match status" value="1"/>
</dbReference>
<reference evidence="4 5" key="1">
    <citation type="submission" date="2021-03" db="EMBL/GenBank/DDBJ databases">
        <title>Complete Genome Sequences of Two Lysobacter Strains Isolated from Sea Water (Lysobacter caseinilyticus) and Soil (Lysobacter helvus) in South Korea.</title>
        <authorList>
            <person name="Watanabe Y."/>
            <person name="Arakawa K."/>
        </authorList>
    </citation>
    <scope>NUCLEOTIDE SEQUENCE [LARGE SCALE GENOMIC DNA]</scope>
    <source>
        <strain evidence="4 5">D10</strain>
    </source>
</reference>
<keyword evidence="2" id="KW-0732">Signal</keyword>
<feature type="compositionally biased region" description="Basic and acidic residues" evidence="1">
    <location>
        <begin position="105"/>
        <end position="117"/>
    </location>
</feature>
<proteinExistence type="predicted"/>
<feature type="domain" description="HMA" evidence="3">
    <location>
        <begin position="26"/>
        <end position="87"/>
    </location>
</feature>
<gene>
    <name evidence="4" type="ORF">LYSHEL_07090</name>
</gene>
<dbReference type="Gene3D" id="3.30.70.100">
    <property type="match status" value="1"/>
</dbReference>
<dbReference type="CDD" id="cd00371">
    <property type="entry name" value="HMA"/>
    <property type="match status" value="1"/>
</dbReference>
<name>A0ABM7QBF8_9GAMM</name>
<evidence type="ECO:0000313" key="4">
    <source>
        <dbReference type="EMBL" id="BCT94838.1"/>
    </source>
</evidence>
<evidence type="ECO:0000256" key="2">
    <source>
        <dbReference type="SAM" id="SignalP"/>
    </source>
</evidence>
<organism evidence="4 5">
    <name type="scientific">Lysobacter helvus</name>
    <dbReference type="NCBI Taxonomy" id="2675059"/>
    <lineage>
        <taxon>Bacteria</taxon>
        <taxon>Pseudomonadati</taxon>
        <taxon>Pseudomonadota</taxon>
        <taxon>Gammaproteobacteria</taxon>
        <taxon>Lysobacterales</taxon>
        <taxon>Lysobacteraceae</taxon>
        <taxon>Lysobacter</taxon>
    </lineage>
</organism>
<feature type="signal peptide" evidence="2">
    <location>
        <begin position="1"/>
        <end position="21"/>
    </location>
</feature>
<dbReference type="EMBL" id="AP024546">
    <property type="protein sequence ID" value="BCT94838.1"/>
    <property type="molecule type" value="Genomic_DNA"/>
</dbReference>
<feature type="chain" id="PRO_5045041708" description="HMA domain-containing protein" evidence="2">
    <location>
        <begin position="22"/>
        <end position="135"/>
    </location>
</feature>
<evidence type="ECO:0000256" key="1">
    <source>
        <dbReference type="SAM" id="MobiDB-lite"/>
    </source>
</evidence>
<dbReference type="Proteomes" id="UP000680514">
    <property type="component" value="Chromosome"/>
</dbReference>
<dbReference type="InterPro" id="IPR006121">
    <property type="entry name" value="HMA_dom"/>
</dbReference>
<dbReference type="SUPFAM" id="SSF55008">
    <property type="entry name" value="HMA, heavy metal-associated domain"/>
    <property type="match status" value="1"/>
</dbReference>
<accession>A0ABM7QBF8</accession>
<protein>
    <recommendedName>
        <fullName evidence="3">HMA domain-containing protein</fullName>
    </recommendedName>
</protein>
<evidence type="ECO:0000313" key="5">
    <source>
        <dbReference type="Proteomes" id="UP000680514"/>
    </source>
</evidence>